<dbReference type="SUPFAM" id="SSF46785">
    <property type="entry name" value="Winged helix' DNA-binding domain"/>
    <property type="match status" value="1"/>
</dbReference>
<dbReference type="Gene3D" id="1.10.287.160">
    <property type="entry name" value="HR1 repeat"/>
    <property type="match status" value="1"/>
</dbReference>
<dbReference type="STRING" id="35622.SAMN04489764_1073"/>
<proteinExistence type="predicted"/>
<keyword evidence="1" id="KW-0805">Transcription regulation</keyword>
<dbReference type="Proteomes" id="UP000217103">
    <property type="component" value="Unassembled WGS sequence"/>
</dbReference>
<accession>A0A1H1BQH6</accession>
<dbReference type="InterPro" id="IPR052362">
    <property type="entry name" value="HTH-GbsR_regulator"/>
</dbReference>
<dbReference type="GO" id="GO:0003677">
    <property type="term" value="F:DNA binding"/>
    <property type="evidence" value="ECO:0007669"/>
    <property type="project" value="UniProtKB-KW"/>
</dbReference>
<evidence type="ECO:0000313" key="5">
    <source>
        <dbReference type="Proteomes" id="UP000217103"/>
    </source>
</evidence>
<dbReference type="InterPro" id="IPR036388">
    <property type="entry name" value="WH-like_DNA-bd_sf"/>
</dbReference>
<sequence>MTRRRKRPDHHNGIMTQATDAELDFVDEVAAFFAAEGMPHIAGRVIGWLLICDPPEQSAAQLAETLQVSRSSISSATRLLTPSGLVEGTRRRGERQEYFRIAADGWSRMLANRYAKTAAFREVTERGLAVLAEAAPERRERLENVAELYRFLETELPALWTRWEQHRARLDRAGSDDPA</sequence>
<evidence type="ECO:0000256" key="2">
    <source>
        <dbReference type="ARBA" id="ARBA00023125"/>
    </source>
</evidence>
<keyword evidence="2 4" id="KW-0238">DNA-binding</keyword>
<evidence type="ECO:0000256" key="1">
    <source>
        <dbReference type="ARBA" id="ARBA00023015"/>
    </source>
</evidence>
<keyword evidence="5" id="KW-1185">Reference proteome</keyword>
<dbReference type="EMBL" id="FNKK01000002">
    <property type="protein sequence ID" value="SDQ54212.1"/>
    <property type="molecule type" value="Genomic_DNA"/>
</dbReference>
<keyword evidence="3" id="KW-0804">Transcription</keyword>
<dbReference type="PANTHER" id="PTHR38465">
    <property type="entry name" value="HTH-TYPE TRANSCRIPTIONAL REGULATOR MJ1563-RELATED"/>
    <property type="match status" value="1"/>
</dbReference>
<gene>
    <name evidence="4" type="ORF">SAMN04489764_1073</name>
</gene>
<dbReference type="Gene3D" id="1.10.10.10">
    <property type="entry name" value="Winged helix-like DNA-binding domain superfamily/Winged helix DNA-binding domain"/>
    <property type="match status" value="1"/>
</dbReference>
<evidence type="ECO:0000313" key="4">
    <source>
        <dbReference type="EMBL" id="SDQ54212.1"/>
    </source>
</evidence>
<protein>
    <submittedName>
        <fullName evidence="4">DNA-binding transcriptional regulator GbsR, MarR family</fullName>
    </submittedName>
</protein>
<dbReference type="InterPro" id="IPR036390">
    <property type="entry name" value="WH_DNA-bd_sf"/>
</dbReference>
<reference evidence="4 5" key="1">
    <citation type="submission" date="2016-10" db="EMBL/GenBank/DDBJ databases">
        <authorList>
            <person name="de Groot N.N."/>
        </authorList>
    </citation>
    <scope>NUCLEOTIDE SEQUENCE [LARGE SCALE GENOMIC DNA]</scope>
    <source>
        <strain evidence="4 5">DSM 43794</strain>
    </source>
</reference>
<name>A0A1H1BQH6_9ACTN</name>
<dbReference type="AlphaFoldDB" id="A0A1H1BQH6"/>
<organism evidence="4 5">
    <name type="scientific">Thermostaphylospora chromogena</name>
    <dbReference type="NCBI Taxonomy" id="35622"/>
    <lineage>
        <taxon>Bacteria</taxon>
        <taxon>Bacillati</taxon>
        <taxon>Actinomycetota</taxon>
        <taxon>Actinomycetes</taxon>
        <taxon>Streptosporangiales</taxon>
        <taxon>Thermomonosporaceae</taxon>
        <taxon>Thermostaphylospora</taxon>
    </lineage>
</organism>
<evidence type="ECO:0000256" key="3">
    <source>
        <dbReference type="ARBA" id="ARBA00023163"/>
    </source>
</evidence>
<dbReference type="PANTHER" id="PTHR38465:SF2">
    <property type="entry name" value="HTH-TYPE TRANSCRIPTIONAL REGULATOR MMPR5"/>
    <property type="match status" value="1"/>
</dbReference>